<evidence type="ECO:0000256" key="1">
    <source>
        <dbReference type="ARBA" id="ARBA00004434"/>
    </source>
</evidence>
<evidence type="ECO:0000256" key="3">
    <source>
        <dbReference type="ARBA" id="ARBA00022660"/>
    </source>
</evidence>
<keyword evidence="5" id="KW-0732">Signal</keyword>
<keyword evidence="7" id="KW-0249">Electron transport</keyword>
<evidence type="ECO:0000256" key="2">
    <source>
        <dbReference type="ARBA" id="ARBA00022448"/>
    </source>
</evidence>
<keyword evidence="9" id="KW-0496">Mitochondrion</keyword>
<keyword evidence="6" id="KW-0999">Mitochondrion inner membrane</keyword>
<dbReference type="PRINTS" id="PR02042">
    <property type="entry name" value="CCSMST1"/>
</dbReference>
<dbReference type="Proteomes" id="UP000316079">
    <property type="component" value="Unassembled WGS sequence"/>
</dbReference>
<evidence type="ECO:0000256" key="9">
    <source>
        <dbReference type="ARBA" id="ARBA00023128"/>
    </source>
</evidence>
<evidence type="ECO:0000256" key="4">
    <source>
        <dbReference type="ARBA" id="ARBA00022692"/>
    </source>
</evidence>
<comment type="subcellular location">
    <subcellularLocation>
        <location evidence="1">Mitochondrion inner membrane</location>
        <topology evidence="1">Single-pass membrane protein</topology>
    </subcellularLocation>
</comment>
<keyword evidence="8" id="KW-1133">Transmembrane helix</keyword>
<dbReference type="OrthoDB" id="5783753at2759"/>
<evidence type="ECO:0000256" key="10">
    <source>
        <dbReference type="ARBA" id="ARBA00023136"/>
    </source>
</evidence>
<evidence type="ECO:0000313" key="14">
    <source>
        <dbReference type="Proteomes" id="UP000316079"/>
    </source>
</evidence>
<feature type="region of interest" description="Disordered" evidence="12">
    <location>
        <begin position="1"/>
        <end position="40"/>
    </location>
</feature>
<comment type="caution">
    <text evidence="13">The sequence shown here is derived from an EMBL/GenBank/DDBJ whole genome shotgun (WGS) entry which is preliminary data.</text>
</comment>
<keyword evidence="2" id="KW-0813">Transport</keyword>
<proteinExistence type="inferred from homology"/>
<evidence type="ECO:0000313" key="13">
    <source>
        <dbReference type="EMBL" id="TRY86983.1"/>
    </source>
</evidence>
<evidence type="ECO:0000256" key="5">
    <source>
        <dbReference type="ARBA" id="ARBA00022729"/>
    </source>
</evidence>
<feature type="compositionally biased region" description="Polar residues" evidence="12">
    <location>
        <begin position="1"/>
        <end position="14"/>
    </location>
</feature>
<accession>A0A553QAN6</accession>
<keyword evidence="14" id="KW-1185">Reference proteome</keyword>
<evidence type="ECO:0000256" key="12">
    <source>
        <dbReference type="SAM" id="MobiDB-lite"/>
    </source>
</evidence>
<dbReference type="EMBL" id="SRMA01026166">
    <property type="protein sequence ID" value="TRY86983.1"/>
    <property type="molecule type" value="Genomic_DNA"/>
</dbReference>
<sequence length="371" mass="42285">WHSTRTLSVTSPALTKSEKPPADEKDDPNKPIKFSTSPANHRTWTVARSMGSDHQRSLWKVLPFSVCCLSILLWCVLREETDDDQILENGHHEHSTENHEEQHVKEKPSYTLSADSTSQLDVFGHDGDTFGVDGTQIGVFEESHQLGNNTNELTPLQILYRETFKLHNPCQECHLQTHTQRSIQDVFQGRNQKRYQPSTSQHDLPTVHSPCCHFLHAMISPQSAFQGDNTSLANLQVLGTIILKNLREVLPQQEKASRLPVDICSSKDGFLQATICLGVLRDIQPLRRRDCMRKGTFEDKENERINGYFVQGQYLSVTTVCNWQIHHRTYRLQQCGARTRRGGHGSVQFSYCLTLKDCGYRRRCGPMLFGS</sequence>
<evidence type="ECO:0000256" key="8">
    <source>
        <dbReference type="ARBA" id="ARBA00022989"/>
    </source>
</evidence>
<organism evidence="13 14">
    <name type="scientific">Danionella cerebrum</name>
    <dbReference type="NCBI Taxonomy" id="2873325"/>
    <lineage>
        <taxon>Eukaryota</taxon>
        <taxon>Metazoa</taxon>
        <taxon>Chordata</taxon>
        <taxon>Craniata</taxon>
        <taxon>Vertebrata</taxon>
        <taxon>Euteleostomi</taxon>
        <taxon>Actinopterygii</taxon>
        <taxon>Neopterygii</taxon>
        <taxon>Teleostei</taxon>
        <taxon>Ostariophysi</taxon>
        <taxon>Cypriniformes</taxon>
        <taxon>Danionidae</taxon>
        <taxon>Danioninae</taxon>
        <taxon>Danionella</taxon>
    </lineage>
</organism>
<dbReference type="AlphaFoldDB" id="A0A553QAN6"/>
<evidence type="ECO:0000256" key="7">
    <source>
        <dbReference type="ARBA" id="ARBA00022982"/>
    </source>
</evidence>
<keyword evidence="4" id="KW-0812">Transmembrane</keyword>
<dbReference type="PANTHER" id="PTHR35268">
    <property type="entry name" value="PROTEIN CCSMST1"/>
    <property type="match status" value="1"/>
</dbReference>
<name>A0A553QAN6_9TELE</name>
<dbReference type="InterPro" id="IPR029160">
    <property type="entry name" value="UQCC4"/>
</dbReference>
<dbReference type="PANTHER" id="PTHR35268:SF1">
    <property type="entry name" value="UBIQUINOL-CYTOCHROME-C REDUCTASE COMPLEX ASSEMBLY FACTOR 4"/>
    <property type="match status" value="1"/>
</dbReference>
<feature type="non-terminal residue" evidence="13">
    <location>
        <position position="1"/>
    </location>
</feature>
<keyword evidence="10" id="KW-0472">Membrane</keyword>
<protein>
    <submittedName>
        <fullName evidence="13">Uncharacterized protein</fullName>
    </submittedName>
</protein>
<dbReference type="InterPro" id="IPR023248">
    <property type="entry name" value="UQCC4_vert"/>
</dbReference>
<dbReference type="Pfam" id="PF15013">
    <property type="entry name" value="CCSMST1"/>
    <property type="match status" value="1"/>
</dbReference>
<feature type="compositionally biased region" description="Basic and acidic residues" evidence="12">
    <location>
        <begin position="16"/>
        <end position="30"/>
    </location>
</feature>
<comment type="similarity">
    <text evidence="11">Belongs to the UQCC4 family.</text>
</comment>
<evidence type="ECO:0000256" key="6">
    <source>
        <dbReference type="ARBA" id="ARBA00022792"/>
    </source>
</evidence>
<gene>
    <name evidence="13" type="ORF">DNTS_032766</name>
</gene>
<reference evidence="13 14" key="1">
    <citation type="journal article" date="2019" name="Sci. Data">
        <title>Hybrid genome assembly and annotation of Danionella translucida.</title>
        <authorList>
            <person name="Kadobianskyi M."/>
            <person name="Schulze L."/>
            <person name="Schuelke M."/>
            <person name="Judkewitz B."/>
        </authorList>
    </citation>
    <scope>NUCLEOTIDE SEQUENCE [LARGE SCALE GENOMIC DNA]</scope>
    <source>
        <strain evidence="13 14">Bolton</strain>
    </source>
</reference>
<keyword evidence="3" id="KW-0679">Respiratory chain</keyword>
<evidence type="ECO:0000256" key="11">
    <source>
        <dbReference type="ARBA" id="ARBA00034713"/>
    </source>
</evidence>
<dbReference type="GO" id="GO:0005743">
    <property type="term" value="C:mitochondrial inner membrane"/>
    <property type="evidence" value="ECO:0007669"/>
    <property type="project" value="UniProtKB-SubCell"/>
</dbReference>